<keyword evidence="9 12" id="KW-0472">Membrane</keyword>
<reference evidence="15" key="1">
    <citation type="submission" date="2017-12" db="EMBL/GenBank/DDBJ databases">
        <authorList>
            <person name="Barbosa P."/>
            <person name="Usie A."/>
            <person name="Ramos A.M."/>
        </authorList>
    </citation>
    <scope>NUCLEOTIDE SEQUENCE</scope>
    <source>
        <strain evidence="15">HL8</strain>
        <tissue evidence="15">Leaves</tissue>
    </source>
</reference>
<keyword evidence="3" id="KW-1003">Cell membrane</keyword>
<name>A0AAW0LYU4_QUESU</name>
<comment type="caution">
    <text evidence="15">The sequence shown here is derived from an EMBL/GenBank/DDBJ whole genome shotgun (WGS) entry which is preliminary data.</text>
</comment>
<dbReference type="EMBL" id="PKMF04000032">
    <property type="protein sequence ID" value="KAK7856908.1"/>
    <property type="molecule type" value="Genomic_DNA"/>
</dbReference>
<accession>A0AAW0LYU4</accession>
<evidence type="ECO:0000256" key="3">
    <source>
        <dbReference type="ARBA" id="ARBA00022475"/>
    </source>
</evidence>
<dbReference type="Gene3D" id="3.80.10.10">
    <property type="entry name" value="Ribonuclease Inhibitor"/>
    <property type="match status" value="3"/>
</dbReference>
<evidence type="ECO:0000259" key="14">
    <source>
        <dbReference type="Pfam" id="PF08263"/>
    </source>
</evidence>
<dbReference type="InterPro" id="IPR046956">
    <property type="entry name" value="RLP23-like"/>
</dbReference>
<feature type="transmembrane region" description="Helical" evidence="12">
    <location>
        <begin position="889"/>
        <end position="910"/>
    </location>
</feature>
<reference evidence="15" key="3">
    <citation type="submission" date="2023-07" db="EMBL/GenBank/DDBJ databases">
        <title>An improved reference 1 genome and first organelle genomes of Quercus suber.</title>
        <authorList>
            <consortium name="Genosuber Consortium"/>
            <person name="Usie A."/>
            <person name="Serra O."/>
            <person name="Barros P."/>
        </authorList>
    </citation>
    <scope>NUCLEOTIDE SEQUENCE</scope>
    <source>
        <strain evidence="15">HL8</strain>
        <tissue evidence="15">Leaves</tissue>
    </source>
</reference>
<dbReference type="GO" id="GO:0005886">
    <property type="term" value="C:plasma membrane"/>
    <property type="evidence" value="ECO:0007669"/>
    <property type="project" value="UniProtKB-SubCell"/>
</dbReference>
<dbReference type="Pfam" id="PF00560">
    <property type="entry name" value="LRR_1"/>
    <property type="match status" value="8"/>
</dbReference>
<dbReference type="FunFam" id="3.80.10.10:FF:000213">
    <property type="entry name" value="Tyrosine-sulfated glycopeptide receptor 1"/>
    <property type="match status" value="1"/>
</dbReference>
<dbReference type="SMART" id="SM00369">
    <property type="entry name" value="LRR_TYP"/>
    <property type="match status" value="8"/>
</dbReference>
<dbReference type="PROSITE" id="PS51450">
    <property type="entry name" value="LRR"/>
    <property type="match status" value="2"/>
</dbReference>
<dbReference type="PANTHER" id="PTHR48063:SF101">
    <property type="entry name" value="LRR RECEPTOR-LIKE SERINE_THREONINE-PROTEIN KINASE FLS2"/>
    <property type="match status" value="1"/>
</dbReference>
<sequence>MGGSSLQLLTFFLFLLCTKPTLGNYWGVGDANLGCKEHERQALVKIKEDLIDDYGHLSSWSTRVGREDCCKWRGVNCNNQTGRVTQLNLSISDVEPLRGKLSPFLSELQYLTFLNVSYNDFNHTQIPKSIASLSNLRHLDFSRANFRRNIPFQLENLSSLQYLDLAWNNFNEPENLEWLRPPSSLSFLGMSSVNLSKVNNWLHVVNQLPYLTVLNLRACSLPNIFPIPHVNSSTSLDILDLSVNNLTLPSSVIEWLSNSNTSVVKLYLYDNQFQGLIPNAFSKINSLEVLSLFDNEFEGGIPKSFSGMCNLKILSLSSNNLSEQLLGIVHNLIGCANHSIEELYLDNNHIMGSFPDLTTFPSLRVLWLSENQLSGTIPESLGKQSNLEYLYIGGNPFEGVISEAHFSKLTKWKVFHIYDNSLVFNFSSNWVPPFQLDELYINNCQLPHFPKWLQTQKNYYWLDLAKSGISHTLSNSYWIFPTHLRYIDLSGNKSNGHIPNLLLESSFPFVINLHSNKLEGKIPPFVFKGSHLNLSNNTFSKLALSLCEASNNSLEFLDLSNNRLSEELPNCWMHFEGLKILKLGNNHFHGKIPSSVGSLIEIETLDLGNNNVSGELPSTLKNCTKLIFLDLQNNSLSGPIPMWLGRSHPNLAVLFLRSNHFYGRMPPHLCHLTHLQLLDLALNRITGSIPKCLNNLISLTNTKSLNAINNHSYELLSSRYVDVTIGMWKGREYEYGNNLVLVKSRDLSSNKLIGVIPEEIVMLNGLISLNLSRNLLTGKITSDIGLLHSLEVLDLSYNKLGGEIPSTISLIDRLNSLNLRNNNLSGKIPTGTQLSTFNASAYEGNPNLCGFPLPKKCLGEETPQNPTVNGSSGNASMQDEKDGFITQGFYVSVVIGFVVGFWGVFGSLLLNRSRQLSHFKFLNNIRDRLYVIGGVTMARLQGQLQS</sequence>
<dbReference type="AlphaFoldDB" id="A0AAW0LYU4"/>
<dbReference type="PRINTS" id="PR00019">
    <property type="entry name" value="LEURICHRPT"/>
</dbReference>
<feature type="chain" id="PRO_5043956830" evidence="13">
    <location>
        <begin position="24"/>
        <end position="946"/>
    </location>
</feature>
<dbReference type="SUPFAM" id="SSF52058">
    <property type="entry name" value="L domain-like"/>
    <property type="match status" value="3"/>
</dbReference>
<dbReference type="InterPro" id="IPR003591">
    <property type="entry name" value="Leu-rich_rpt_typical-subtyp"/>
</dbReference>
<keyword evidence="10 15" id="KW-0675">Receptor</keyword>
<evidence type="ECO:0000256" key="5">
    <source>
        <dbReference type="ARBA" id="ARBA00022692"/>
    </source>
</evidence>
<dbReference type="InterPro" id="IPR032675">
    <property type="entry name" value="LRR_dom_sf"/>
</dbReference>
<comment type="similarity">
    <text evidence="2">Belongs to the RLP family.</text>
</comment>
<feature type="domain" description="Leucine-rich repeat-containing N-terminal plant-type" evidence="14">
    <location>
        <begin position="38"/>
        <end position="78"/>
    </location>
</feature>
<dbReference type="Pfam" id="PF08263">
    <property type="entry name" value="LRRNT_2"/>
    <property type="match status" value="1"/>
</dbReference>
<evidence type="ECO:0000256" key="1">
    <source>
        <dbReference type="ARBA" id="ARBA00004251"/>
    </source>
</evidence>
<dbReference type="FunFam" id="3.80.10.10:FF:000041">
    <property type="entry name" value="LRR receptor-like serine/threonine-protein kinase ERECTA"/>
    <property type="match status" value="1"/>
</dbReference>
<keyword evidence="5 12" id="KW-0812">Transmembrane</keyword>
<gene>
    <name evidence="15" type="primary">EIX2_59</name>
    <name evidence="15" type="ORF">CFP56_020962</name>
</gene>
<evidence type="ECO:0000256" key="6">
    <source>
        <dbReference type="ARBA" id="ARBA00022729"/>
    </source>
</evidence>
<evidence type="ECO:0000256" key="2">
    <source>
        <dbReference type="ARBA" id="ARBA00009592"/>
    </source>
</evidence>
<keyword evidence="7" id="KW-0677">Repeat</keyword>
<evidence type="ECO:0000256" key="4">
    <source>
        <dbReference type="ARBA" id="ARBA00022614"/>
    </source>
</evidence>
<organism evidence="15">
    <name type="scientific">Quercus suber</name>
    <name type="common">Cork oak</name>
    <dbReference type="NCBI Taxonomy" id="58331"/>
    <lineage>
        <taxon>Eukaryota</taxon>
        <taxon>Viridiplantae</taxon>
        <taxon>Streptophyta</taxon>
        <taxon>Embryophyta</taxon>
        <taxon>Tracheophyta</taxon>
        <taxon>Spermatophyta</taxon>
        <taxon>Magnoliopsida</taxon>
        <taxon>eudicotyledons</taxon>
        <taxon>Gunneridae</taxon>
        <taxon>Pentapetalae</taxon>
        <taxon>rosids</taxon>
        <taxon>fabids</taxon>
        <taxon>Fagales</taxon>
        <taxon>Fagaceae</taxon>
        <taxon>Quercus</taxon>
    </lineage>
</organism>
<protein>
    <submittedName>
        <fullName evidence="15">Receptor-like protein eix2</fullName>
    </submittedName>
</protein>
<evidence type="ECO:0000256" key="12">
    <source>
        <dbReference type="SAM" id="Phobius"/>
    </source>
</evidence>
<evidence type="ECO:0000256" key="7">
    <source>
        <dbReference type="ARBA" id="ARBA00022737"/>
    </source>
</evidence>
<proteinExistence type="inferred from homology"/>
<keyword evidence="4" id="KW-0433">Leucine-rich repeat</keyword>
<dbReference type="Pfam" id="PF13855">
    <property type="entry name" value="LRR_8"/>
    <property type="match status" value="1"/>
</dbReference>
<evidence type="ECO:0000256" key="8">
    <source>
        <dbReference type="ARBA" id="ARBA00022989"/>
    </source>
</evidence>
<evidence type="ECO:0000256" key="9">
    <source>
        <dbReference type="ARBA" id="ARBA00023136"/>
    </source>
</evidence>
<keyword evidence="6 13" id="KW-0732">Signal</keyword>
<dbReference type="InterPro" id="IPR001611">
    <property type="entry name" value="Leu-rich_rpt"/>
</dbReference>
<evidence type="ECO:0000256" key="13">
    <source>
        <dbReference type="SAM" id="SignalP"/>
    </source>
</evidence>
<comment type="subcellular location">
    <subcellularLocation>
        <location evidence="1">Cell membrane</location>
        <topology evidence="1">Single-pass type I membrane protein</topology>
    </subcellularLocation>
</comment>
<dbReference type="PANTHER" id="PTHR48063">
    <property type="entry name" value="LRR RECEPTOR-LIKE KINASE"/>
    <property type="match status" value="1"/>
</dbReference>
<feature type="signal peptide" evidence="13">
    <location>
        <begin position="1"/>
        <end position="23"/>
    </location>
</feature>
<reference evidence="15" key="2">
    <citation type="journal article" date="2018" name="Sci. Data">
        <title>The draft genome sequence of cork oak.</title>
        <authorList>
            <person name="Ramos A.M."/>
            <person name="Usie A."/>
            <person name="Barbosa P."/>
            <person name="Barros P.M."/>
            <person name="Capote T."/>
            <person name="Chaves I."/>
            <person name="Simoes F."/>
            <person name="Abreu I."/>
            <person name="Carrasquinho I."/>
            <person name="Faro C."/>
            <person name="Guimaraes J.B."/>
            <person name="Mendonca D."/>
            <person name="Nobrega F."/>
            <person name="Rodrigues L."/>
            <person name="Saibo N.J.M."/>
            <person name="Varela M.C."/>
            <person name="Egas C."/>
            <person name="Matos J."/>
            <person name="Miguel C.M."/>
            <person name="Oliveira M.M."/>
            <person name="Ricardo C.P."/>
            <person name="Goncalves S."/>
        </authorList>
    </citation>
    <scope>NUCLEOTIDE SEQUENCE [LARGE SCALE GENOMIC DNA]</scope>
    <source>
        <strain evidence="15">HL8</strain>
    </source>
</reference>
<keyword evidence="11" id="KW-0325">Glycoprotein</keyword>
<evidence type="ECO:0000256" key="10">
    <source>
        <dbReference type="ARBA" id="ARBA00023170"/>
    </source>
</evidence>
<dbReference type="InterPro" id="IPR013210">
    <property type="entry name" value="LRR_N_plant-typ"/>
</dbReference>
<evidence type="ECO:0000256" key="11">
    <source>
        <dbReference type="ARBA" id="ARBA00023180"/>
    </source>
</evidence>
<evidence type="ECO:0000313" key="15">
    <source>
        <dbReference type="EMBL" id="KAK7856908.1"/>
    </source>
</evidence>
<keyword evidence="8 12" id="KW-1133">Transmembrane helix</keyword>